<dbReference type="RefSeq" id="WP_394482808.1">
    <property type="nucleotide sequence ID" value="NZ_JBIGHV010000009.1"/>
</dbReference>
<evidence type="ECO:0000313" key="3">
    <source>
        <dbReference type="EMBL" id="MFG6432721.1"/>
    </source>
</evidence>
<reference evidence="3 4" key="1">
    <citation type="submission" date="2024-08" db="EMBL/GenBank/DDBJ databases">
        <authorList>
            <person name="Lu H."/>
        </authorList>
    </citation>
    <scope>NUCLEOTIDE SEQUENCE [LARGE SCALE GENOMIC DNA]</scope>
    <source>
        <strain evidence="3 4">LYH14W</strain>
    </source>
</reference>
<evidence type="ECO:0000313" key="4">
    <source>
        <dbReference type="Proteomes" id="UP001606210"/>
    </source>
</evidence>
<protein>
    <submittedName>
        <fullName evidence="3">Phage abortive infection protein</fullName>
    </submittedName>
</protein>
<keyword evidence="4" id="KW-1185">Reference proteome</keyword>
<organism evidence="3 4">
    <name type="scientific">Pelomonas parva</name>
    <dbReference type="NCBI Taxonomy" id="3299032"/>
    <lineage>
        <taxon>Bacteria</taxon>
        <taxon>Pseudomonadati</taxon>
        <taxon>Pseudomonadota</taxon>
        <taxon>Betaproteobacteria</taxon>
        <taxon>Burkholderiales</taxon>
        <taxon>Sphaerotilaceae</taxon>
        <taxon>Roseateles</taxon>
    </lineage>
</organism>
<evidence type="ECO:0000256" key="1">
    <source>
        <dbReference type="SAM" id="Coils"/>
    </source>
</evidence>
<keyword evidence="2" id="KW-1133">Transmembrane helix</keyword>
<comment type="caution">
    <text evidence="3">The sequence shown here is derived from an EMBL/GenBank/DDBJ whole genome shotgun (WGS) entry which is preliminary data.</text>
</comment>
<proteinExistence type="predicted"/>
<evidence type="ECO:0000256" key="2">
    <source>
        <dbReference type="SAM" id="Phobius"/>
    </source>
</evidence>
<dbReference type="Proteomes" id="UP001606210">
    <property type="component" value="Unassembled WGS sequence"/>
</dbReference>
<dbReference type="Pfam" id="PF16872">
    <property type="entry name" value="putAbiC"/>
    <property type="match status" value="1"/>
</dbReference>
<gene>
    <name evidence="3" type="ORF">ACG00Y_22590</name>
</gene>
<feature type="coiled-coil region" evidence="1">
    <location>
        <begin position="77"/>
        <end position="109"/>
    </location>
</feature>
<sequence length="306" mass="34414">METKSGAAAIGAMAALVAAVAAWWCWWWFGAAYVVRHWKSDGDPALADLGLAGDMFGGFSALFSALAFVGVVTAAYLQRETIKLQRIQMQRAEAEAQEARTRAREDAARAAAAQARQAFEPLFFQLVELLRSQSDQIQLRVDTEATSTMHFPAALEVVRTRAEETWKRAVDKKLQEQGLAKLSETYSAFYSRNESRLGPYLRTLYHTLKLIDRSELPDDEKVDYANILRGLLSRDELLLVILNCSSGWGVGLKQYIEKYGVLKHITRADDRPTLDEDLARLTFASTATMAYEDRRRHWNGEGWQAS</sequence>
<keyword evidence="2" id="KW-0472">Membrane</keyword>
<accession>A0ABW7FA12</accession>
<keyword evidence="2" id="KW-0812">Transmembrane</keyword>
<feature type="transmembrane region" description="Helical" evidence="2">
    <location>
        <begin position="12"/>
        <end position="35"/>
    </location>
</feature>
<feature type="transmembrane region" description="Helical" evidence="2">
    <location>
        <begin position="55"/>
        <end position="77"/>
    </location>
</feature>
<keyword evidence="1" id="KW-0175">Coiled coil</keyword>
<name>A0ABW7FA12_9BURK</name>
<dbReference type="InterPro" id="IPR031709">
    <property type="entry name" value="PutAbiC"/>
</dbReference>
<dbReference type="EMBL" id="JBIGHV010000009">
    <property type="protein sequence ID" value="MFG6432721.1"/>
    <property type="molecule type" value="Genomic_DNA"/>
</dbReference>